<evidence type="ECO:0000313" key="2">
    <source>
        <dbReference type="EMBL" id="SUJ05532.1"/>
    </source>
</evidence>
<dbReference type="RefSeq" id="WP_115361254.1">
    <property type="nucleotide sequence ID" value="NZ_CP038012.1"/>
</dbReference>
<accession>A0A380BQZ4</accession>
<protein>
    <recommendedName>
        <fullName evidence="4">Inner spore coat protein</fullName>
    </recommendedName>
</protein>
<evidence type="ECO:0000256" key="1">
    <source>
        <dbReference type="SAM" id="MobiDB-lite"/>
    </source>
</evidence>
<dbReference type="InterPro" id="IPR058870">
    <property type="entry name" value="YuzC"/>
</dbReference>
<feature type="region of interest" description="Disordered" evidence="1">
    <location>
        <begin position="1"/>
        <end position="48"/>
    </location>
</feature>
<evidence type="ECO:0000313" key="3">
    <source>
        <dbReference type="Proteomes" id="UP000254519"/>
    </source>
</evidence>
<organism evidence="2 3">
    <name type="scientific">Sporosarcina pasteurii</name>
    <name type="common">Bacillus pasteurii</name>
    <dbReference type="NCBI Taxonomy" id="1474"/>
    <lineage>
        <taxon>Bacteria</taxon>
        <taxon>Bacillati</taxon>
        <taxon>Bacillota</taxon>
        <taxon>Bacilli</taxon>
        <taxon>Bacillales</taxon>
        <taxon>Caryophanaceae</taxon>
        <taxon>Sporosarcina</taxon>
    </lineage>
</organism>
<dbReference type="AlphaFoldDB" id="A0A380BQZ4"/>
<dbReference type="EMBL" id="UGYZ01000002">
    <property type="protein sequence ID" value="SUJ05532.1"/>
    <property type="molecule type" value="Genomic_DNA"/>
</dbReference>
<evidence type="ECO:0008006" key="4">
    <source>
        <dbReference type="Google" id="ProtNLM"/>
    </source>
</evidence>
<reference evidence="2 3" key="1">
    <citation type="submission" date="2018-06" db="EMBL/GenBank/DDBJ databases">
        <authorList>
            <consortium name="Pathogen Informatics"/>
            <person name="Doyle S."/>
        </authorList>
    </citation>
    <scope>NUCLEOTIDE SEQUENCE [LARGE SCALE GENOMIC DNA]</scope>
    <source>
        <strain evidence="3">ATCC 11859 / DSM 33 / NCIB 8841 / NCTC 4822</strain>
    </source>
</reference>
<dbReference type="OrthoDB" id="2615349at2"/>
<gene>
    <name evidence="2" type="ORF">NCTC4822_01679</name>
</gene>
<proteinExistence type="predicted"/>
<name>A0A380BQZ4_SPOPA</name>
<feature type="compositionally biased region" description="Basic and acidic residues" evidence="1">
    <location>
        <begin position="15"/>
        <end position="25"/>
    </location>
</feature>
<dbReference type="Proteomes" id="UP000254519">
    <property type="component" value="Unassembled WGS sequence"/>
</dbReference>
<dbReference type="Pfam" id="PF26344">
    <property type="entry name" value="YuzC"/>
    <property type="match status" value="1"/>
</dbReference>
<keyword evidence="3" id="KW-1185">Reference proteome</keyword>
<sequence>MHYLSRFAHNFPSKHRSDDNHEQKAHHNNPLLQNEHPNPEEHLFPPVNTSQFNASAKEYKALLKEAQILIEKILNSPDFAQTLMHEAQLSNQQKVDELIASTGITLKVKTTYSPSSVHIEIFSEESKSGCCILEMKLYW</sequence>